<keyword evidence="8" id="KW-1185">Reference proteome</keyword>
<dbReference type="EMBL" id="JAAMOX010000001">
    <property type="protein sequence ID" value="NIH53617.1"/>
    <property type="molecule type" value="Genomic_DNA"/>
</dbReference>
<dbReference type="Gene3D" id="3.40.50.880">
    <property type="match status" value="1"/>
</dbReference>
<reference evidence="7 8" key="1">
    <citation type="submission" date="2020-02" db="EMBL/GenBank/DDBJ databases">
        <title>Sequencing the genomes of 1000 actinobacteria strains.</title>
        <authorList>
            <person name="Klenk H.-P."/>
        </authorList>
    </citation>
    <scope>NUCLEOTIDE SEQUENCE [LARGE SCALE GENOMIC DNA]</scope>
    <source>
        <strain evidence="7 8">DSM 27960</strain>
    </source>
</reference>
<evidence type="ECO:0000313" key="8">
    <source>
        <dbReference type="Proteomes" id="UP000541033"/>
    </source>
</evidence>
<dbReference type="InterPro" id="IPR029062">
    <property type="entry name" value="Class_I_gatase-like"/>
</dbReference>
<feature type="domain" description="Glutamine amidotransferase" evidence="5">
    <location>
        <begin position="447"/>
        <end position="623"/>
    </location>
</feature>
<dbReference type="GO" id="GO:0004049">
    <property type="term" value="F:anthranilate synthase activity"/>
    <property type="evidence" value="ECO:0007669"/>
    <property type="project" value="UniProtKB-EC"/>
</dbReference>
<dbReference type="EC" id="4.1.3.27" evidence="1"/>
<evidence type="ECO:0000256" key="2">
    <source>
        <dbReference type="ARBA" id="ARBA00022962"/>
    </source>
</evidence>
<proteinExistence type="predicted"/>
<dbReference type="CDD" id="cd01743">
    <property type="entry name" value="GATase1_Anthranilate_Synthase"/>
    <property type="match status" value="1"/>
</dbReference>
<organism evidence="7 8">
    <name type="scientific">Lysinibacter cavernae</name>
    <dbReference type="NCBI Taxonomy" id="1640652"/>
    <lineage>
        <taxon>Bacteria</taxon>
        <taxon>Bacillati</taxon>
        <taxon>Actinomycetota</taxon>
        <taxon>Actinomycetes</taxon>
        <taxon>Micrococcales</taxon>
        <taxon>Microbacteriaceae</taxon>
        <taxon>Lysinibacter</taxon>
    </lineage>
</organism>
<evidence type="ECO:0000313" key="7">
    <source>
        <dbReference type="EMBL" id="NIH53617.1"/>
    </source>
</evidence>
<comment type="catalytic activity">
    <reaction evidence="4">
        <text>chorismate + L-glutamine = anthranilate + pyruvate + L-glutamate + H(+)</text>
        <dbReference type="Rhea" id="RHEA:21732"/>
        <dbReference type="ChEBI" id="CHEBI:15361"/>
        <dbReference type="ChEBI" id="CHEBI:15378"/>
        <dbReference type="ChEBI" id="CHEBI:16567"/>
        <dbReference type="ChEBI" id="CHEBI:29748"/>
        <dbReference type="ChEBI" id="CHEBI:29985"/>
        <dbReference type="ChEBI" id="CHEBI:58359"/>
        <dbReference type="EC" id="4.1.3.27"/>
    </reaction>
</comment>
<sequence>MTSLLHRIVQTPDAFAFAIMRRQGPDGMPNALLEVRVGEVIDVDRLADIPLDSHDGPLGEVLALVPFRQVRERGFVAKDDGAPLRCLRVTEIEHISLSEALELLPADAVPLVNGGFTISDEDYADTVRRVIRDEIGRGEGANFVIRREFEASTEVPASRAVLAWLRALLVGETGAYWTYAVHTPGISLAGATPERHVGVRSDAATGERVVTMNPISGTYRHPAEGATAEGFRTFLGDVKETEELFMVVDEEMKMMSRVCSSGGRILGPYIKQMSRLTHTEYLLEGHSTLDVREVLRLTMFAPTVTGSPMQNACAVINRHERGARGYYSGVLALFTDAGDGSYELDAPILIRTAYINNTGHVRVPVGATLVRHSHPEAEVAETKAKAEGVLIALGAVSPSPVDRRVELAQLDGVAEALAARNSRLAAFWLTDQSSHTGETLLGKTATVLDAEDEFTAMLAHQLRHLGMIVDVVSWNDFDFEQLTADLLVAGPGPGDPTNLAEPRIQALSDAIGQRVASGLPLLAVCLSHQVLATQLGFNIERLPEPRQGLQLEVTLFGEDALIGFYNTFTARGSVLAHEVDVATYGPDADIIAIRGRAFASIQGHLESVLSRDGLAQLERLVIHALRG</sequence>
<evidence type="ECO:0000259" key="5">
    <source>
        <dbReference type="Pfam" id="PF00117"/>
    </source>
</evidence>
<dbReference type="InterPro" id="IPR019999">
    <property type="entry name" value="Anth_synth_I-like"/>
</dbReference>
<name>A0A7X5TUI5_9MICO</name>
<dbReference type="InterPro" id="IPR005801">
    <property type="entry name" value="ADC_synthase"/>
</dbReference>
<dbReference type="InterPro" id="IPR017926">
    <property type="entry name" value="GATASE"/>
</dbReference>
<dbReference type="Pfam" id="PF00425">
    <property type="entry name" value="Chorismate_bind"/>
    <property type="match status" value="1"/>
</dbReference>
<keyword evidence="7" id="KW-0032">Aminotransferase</keyword>
<dbReference type="SUPFAM" id="SSF52317">
    <property type="entry name" value="Class I glutamine amidotransferase-like"/>
    <property type="match status" value="1"/>
</dbReference>
<evidence type="ECO:0000256" key="1">
    <source>
        <dbReference type="ARBA" id="ARBA00012266"/>
    </source>
</evidence>
<accession>A0A7X5TUI5</accession>
<feature type="domain" description="Chorismate-utilising enzyme C-terminal" evidence="6">
    <location>
        <begin position="120"/>
        <end position="385"/>
    </location>
</feature>
<dbReference type="GO" id="GO:0008483">
    <property type="term" value="F:transaminase activity"/>
    <property type="evidence" value="ECO:0007669"/>
    <property type="project" value="UniProtKB-KW"/>
</dbReference>
<evidence type="ECO:0000256" key="3">
    <source>
        <dbReference type="ARBA" id="ARBA00023239"/>
    </source>
</evidence>
<comment type="caution">
    <text evidence="7">The sequence shown here is derived from an EMBL/GenBank/DDBJ whole genome shotgun (WGS) entry which is preliminary data.</text>
</comment>
<dbReference type="Proteomes" id="UP000541033">
    <property type="component" value="Unassembled WGS sequence"/>
</dbReference>
<dbReference type="PRINTS" id="PR00096">
    <property type="entry name" value="GATASE"/>
</dbReference>
<evidence type="ECO:0000256" key="4">
    <source>
        <dbReference type="ARBA" id="ARBA00047683"/>
    </source>
</evidence>
<dbReference type="PANTHER" id="PTHR11236">
    <property type="entry name" value="AMINOBENZOATE/ANTHRANILATE SYNTHASE"/>
    <property type="match status" value="1"/>
</dbReference>
<dbReference type="AlphaFoldDB" id="A0A7X5TUI5"/>
<keyword evidence="2" id="KW-0315">Glutamine amidotransferase</keyword>
<gene>
    <name evidence="7" type="ORF">FHX76_001485</name>
</gene>
<keyword evidence="3" id="KW-0456">Lyase</keyword>
<dbReference type="PANTHER" id="PTHR11236:SF49">
    <property type="entry name" value="ANTHRANILATE SYNTHASE COMPONENT 1"/>
    <property type="match status" value="1"/>
</dbReference>
<keyword evidence="7" id="KW-0808">Transferase</keyword>
<dbReference type="InterPro" id="IPR015890">
    <property type="entry name" value="Chorismate_C"/>
</dbReference>
<dbReference type="Pfam" id="PF00117">
    <property type="entry name" value="GATase"/>
    <property type="match status" value="1"/>
</dbReference>
<protein>
    <recommendedName>
        <fullName evidence="1">anthranilate synthase</fullName>
        <ecNumber evidence="1">4.1.3.27</ecNumber>
    </recommendedName>
</protein>
<dbReference type="RefSeq" id="WP_167149373.1">
    <property type="nucleotide sequence ID" value="NZ_JAAMOX010000001.1"/>
</dbReference>
<dbReference type="GO" id="GO:0000162">
    <property type="term" value="P:L-tryptophan biosynthetic process"/>
    <property type="evidence" value="ECO:0007669"/>
    <property type="project" value="TreeGrafter"/>
</dbReference>
<dbReference type="PROSITE" id="PS51273">
    <property type="entry name" value="GATASE_TYPE_1"/>
    <property type="match status" value="1"/>
</dbReference>
<dbReference type="Gene3D" id="3.60.120.10">
    <property type="entry name" value="Anthranilate synthase"/>
    <property type="match status" value="1"/>
</dbReference>
<dbReference type="SUPFAM" id="SSF56322">
    <property type="entry name" value="ADC synthase"/>
    <property type="match status" value="1"/>
</dbReference>
<dbReference type="InterPro" id="IPR006221">
    <property type="entry name" value="TrpG/PapA_dom"/>
</dbReference>
<evidence type="ECO:0000259" key="6">
    <source>
        <dbReference type="Pfam" id="PF00425"/>
    </source>
</evidence>